<protein>
    <submittedName>
        <fullName evidence="1">Uncharacterized protein</fullName>
    </submittedName>
</protein>
<evidence type="ECO:0000313" key="1">
    <source>
        <dbReference type="EMBL" id="MER6975588.1"/>
    </source>
</evidence>
<reference evidence="1 2" key="1">
    <citation type="submission" date="2024-06" db="EMBL/GenBank/DDBJ databases">
        <title>The Natural Products Discovery Center: Release of the First 8490 Sequenced Strains for Exploring Actinobacteria Biosynthetic Diversity.</title>
        <authorList>
            <person name="Kalkreuter E."/>
            <person name="Kautsar S.A."/>
            <person name="Yang D."/>
            <person name="Bader C.D."/>
            <person name="Teijaro C.N."/>
            <person name="Fluegel L."/>
            <person name="Davis C.M."/>
            <person name="Simpson J.R."/>
            <person name="Lauterbach L."/>
            <person name="Steele A.D."/>
            <person name="Gui C."/>
            <person name="Meng S."/>
            <person name="Li G."/>
            <person name="Viehrig K."/>
            <person name="Ye F."/>
            <person name="Su P."/>
            <person name="Kiefer A.F."/>
            <person name="Nichols A."/>
            <person name="Cepeda A.J."/>
            <person name="Yan W."/>
            <person name="Fan B."/>
            <person name="Jiang Y."/>
            <person name="Adhikari A."/>
            <person name="Zheng C.-J."/>
            <person name="Schuster L."/>
            <person name="Cowan T.M."/>
            <person name="Smanski M.J."/>
            <person name="Chevrette M.G."/>
            <person name="De Carvalho L.P.S."/>
            <person name="Shen B."/>
        </authorList>
    </citation>
    <scope>NUCLEOTIDE SEQUENCE [LARGE SCALE GENOMIC DNA]</scope>
    <source>
        <strain evidence="1 2">NPDC000634</strain>
    </source>
</reference>
<organism evidence="1 2">
    <name type="scientific">Streptomyces carpinensis</name>
    <dbReference type="NCBI Taxonomy" id="66369"/>
    <lineage>
        <taxon>Bacteria</taxon>
        <taxon>Bacillati</taxon>
        <taxon>Actinomycetota</taxon>
        <taxon>Actinomycetes</taxon>
        <taxon>Kitasatosporales</taxon>
        <taxon>Streptomycetaceae</taxon>
        <taxon>Streptomyces</taxon>
    </lineage>
</organism>
<gene>
    <name evidence="1" type="ORF">ABT317_00540</name>
</gene>
<comment type="caution">
    <text evidence="1">The sequence shown here is derived from an EMBL/GenBank/DDBJ whole genome shotgun (WGS) entry which is preliminary data.</text>
</comment>
<sequence>MVPAAGGVRLFPDDLPIPADAKDVHYERLGRGDLLSALMPGHLHRTGTVPDGQDLFDHRYGGPAVAGPVNPLPNGLCRSAPAGPIWIYPSPSSAGAGLGVMIECSDMLGGGFRFAARAVITFTLG</sequence>
<keyword evidence="2" id="KW-1185">Reference proteome</keyword>
<dbReference type="EMBL" id="JBEPCU010000003">
    <property type="protein sequence ID" value="MER6975588.1"/>
    <property type="molecule type" value="Genomic_DNA"/>
</dbReference>
<proteinExistence type="predicted"/>
<accession>A0ABV1VVR8</accession>
<evidence type="ECO:0000313" key="2">
    <source>
        <dbReference type="Proteomes" id="UP001458415"/>
    </source>
</evidence>
<name>A0ABV1VVR8_9ACTN</name>
<dbReference type="Proteomes" id="UP001458415">
    <property type="component" value="Unassembled WGS sequence"/>
</dbReference>